<keyword evidence="1" id="KW-1133">Transmembrane helix</keyword>
<feature type="transmembrane region" description="Helical" evidence="1">
    <location>
        <begin position="149"/>
        <end position="168"/>
    </location>
</feature>
<dbReference type="STRING" id="1505725.GA0061074_10641"/>
<feature type="transmembrane region" description="Helical" evidence="1">
    <location>
        <begin position="304"/>
        <end position="319"/>
    </location>
</feature>
<organism evidence="2 3">
    <name type="scientific">Weissella bombi</name>
    <dbReference type="NCBI Taxonomy" id="1505725"/>
    <lineage>
        <taxon>Bacteria</taxon>
        <taxon>Bacillati</taxon>
        <taxon>Bacillota</taxon>
        <taxon>Bacilli</taxon>
        <taxon>Lactobacillales</taxon>
        <taxon>Lactobacillaceae</taxon>
        <taxon>Weissella</taxon>
    </lineage>
</organism>
<evidence type="ECO:0008006" key="4">
    <source>
        <dbReference type="Google" id="ProtNLM"/>
    </source>
</evidence>
<feature type="transmembrane region" description="Helical" evidence="1">
    <location>
        <begin position="124"/>
        <end position="142"/>
    </location>
</feature>
<feature type="transmembrane region" description="Helical" evidence="1">
    <location>
        <begin position="219"/>
        <end position="238"/>
    </location>
</feature>
<feature type="transmembrane region" description="Helical" evidence="1">
    <location>
        <begin position="369"/>
        <end position="392"/>
    </location>
</feature>
<feature type="transmembrane region" description="Helical" evidence="1">
    <location>
        <begin position="339"/>
        <end position="362"/>
    </location>
</feature>
<feature type="transmembrane region" description="Helical" evidence="1">
    <location>
        <begin position="95"/>
        <end position="112"/>
    </location>
</feature>
<feature type="transmembrane region" description="Helical" evidence="1">
    <location>
        <begin position="7"/>
        <end position="24"/>
    </location>
</feature>
<keyword evidence="1" id="KW-0812">Transmembrane</keyword>
<dbReference type="Proteomes" id="UP000199268">
    <property type="component" value="Unassembled WGS sequence"/>
</dbReference>
<sequence length="599" mass="66738">MKKHVKPIFIFLVVAIFITSPIILNKTPVLGVDGYFHYGRLYESAMQIKHLNFSMLNLYSFQQSGRIVNALYSPFLTYLLSIILLVAGSWLKFQIIINILVLFLAGLTTYYVSTKIGFNKSISIGLGVIYLASNAIGSFLIVSGWRSIGLALLPLIILPMIDMLQGNVKFKNAILLALAVSLQVQGHLLSASFAIPVLIAPFIIGFIKTQHKIAMVKYLITAIFTAIILCLNTILPYIQIAGHNTLVPPTSIDVTANIFNPFNFLSTSGVPLLGNHISIVENILAILAIIGLGIIILFWKRLSILSRILIISGLVYFTLGSDLTPWSSIQAHLPQIMNFLQFSFRFTLVGEIFILLGTTLAIKELVTTVTFNVNTTMTFIVTILAIASTISLTGSVSNNVIMNTKNTTTLAQSGAINQKDLILHPINGHPVNTVVDLMPAWHNKDLSQFINTVDRTTPDYLPINKVNHYLDYYNLYTAQVSEKHSLFTKKVLTHGVLSISWHQNQRHDIEIPAFVYENTQVRFNHQQLKAATIAKTAIGTIKVHGIKGYNELTLQYESTKLSTLLIIFSDLSWLFLIVFLLSITLRTKKLNTYNIDTTK</sequence>
<dbReference type="EMBL" id="FMAO01000006">
    <property type="protein sequence ID" value="SCB95924.1"/>
    <property type="molecule type" value="Genomic_DNA"/>
</dbReference>
<dbReference type="OrthoDB" id="2328595at2"/>
<protein>
    <recommendedName>
        <fullName evidence="4">Membrane protein YfhO</fullName>
    </recommendedName>
</protein>
<feature type="transmembrane region" description="Helical" evidence="1">
    <location>
        <begin position="67"/>
        <end position="88"/>
    </location>
</feature>
<dbReference type="RefSeq" id="WP_092462538.1">
    <property type="nucleotide sequence ID" value="NZ_BJEE01000007.1"/>
</dbReference>
<reference evidence="3" key="1">
    <citation type="submission" date="2016-08" db="EMBL/GenBank/DDBJ databases">
        <authorList>
            <person name="Varghese N."/>
            <person name="Submissions Spin"/>
        </authorList>
    </citation>
    <scope>NUCLEOTIDE SEQUENCE [LARGE SCALE GENOMIC DNA]</scope>
    <source>
        <strain evidence="3">R-53094</strain>
    </source>
</reference>
<dbReference type="AlphaFoldDB" id="A0A1C4AMU9"/>
<accession>A0A1C4AMU9</accession>
<feature type="transmembrane region" description="Helical" evidence="1">
    <location>
        <begin position="564"/>
        <end position="585"/>
    </location>
</feature>
<proteinExistence type="predicted"/>
<evidence type="ECO:0000313" key="3">
    <source>
        <dbReference type="Proteomes" id="UP000199268"/>
    </source>
</evidence>
<gene>
    <name evidence="2" type="ORF">GA0061074_10641</name>
</gene>
<name>A0A1C4AMU9_9LACO</name>
<keyword evidence="1" id="KW-0472">Membrane</keyword>
<feature type="transmembrane region" description="Helical" evidence="1">
    <location>
        <begin position="188"/>
        <end position="207"/>
    </location>
</feature>
<evidence type="ECO:0000313" key="2">
    <source>
        <dbReference type="EMBL" id="SCB95924.1"/>
    </source>
</evidence>
<feature type="transmembrane region" description="Helical" evidence="1">
    <location>
        <begin position="279"/>
        <end position="299"/>
    </location>
</feature>
<keyword evidence="3" id="KW-1185">Reference proteome</keyword>
<evidence type="ECO:0000256" key="1">
    <source>
        <dbReference type="SAM" id="Phobius"/>
    </source>
</evidence>